<proteinExistence type="predicted"/>
<comment type="caution">
    <text evidence="1">The sequence shown here is derived from an EMBL/GenBank/DDBJ whole genome shotgun (WGS) entry which is preliminary data.</text>
</comment>
<sequence length="78" mass="8819">CYTGFMTKKEEVQEIEEVQGAEEVAEPTPEAIQERIVQLKAIAYDHISTIEKLQGDLRQVSDAIRQLNEKLTTDNGVE</sequence>
<accession>X0YW05</accession>
<organism evidence="1">
    <name type="scientific">marine sediment metagenome</name>
    <dbReference type="NCBI Taxonomy" id="412755"/>
    <lineage>
        <taxon>unclassified sequences</taxon>
        <taxon>metagenomes</taxon>
        <taxon>ecological metagenomes</taxon>
    </lineage>
</organism>
<evidence type="ECO:0000313" key="1">
    <source>
        <dbReference type="EMBL" id="GAG52488.1"/>
    </source>
</evidence>
<dbReference type="EMBL" id="BARS01054913">
    <property type="protein sequence ID" value="GAG52488.1"/>
    <property type="molecule type" value="Genomic_DNA"/>
</dbReference>
<dbReference type="AlphaFoldDB" id="X0YW05"/>
<feature type="non-terminal residue" evidence="1">
    <location>
        <position position="1"/>
    </location>
</feature>
<name>X0YW05_9ZZZZ</name>
<reference evidence="1" key="1">
    <citation type="journal article" date="2014" name="Front. Microbiol.">
        <title>High frequency of phylogenetically diverse reductive dehalogenase-homologous genes in deep subseafloor sedimentary metagenomes.</title>
        <authorList>
            <person name="Kawai M."/>
            <person name="Futagami T."/>
            <person name="Toyoda A."/>
            <person name="Takaki Y."/>
            <person name="Nishi S."/>
            <person name="Hori S."/>
            <person name="Arai W."/>
            <person name="Tsubouchi T."/>
            <person name="Morono Y."/>
            <person name="Uchiyama I."/>
            <person name="Ito T."/>
            <person name="Fujiyama A."/>
            <person name="Inagaki F."/>
            <person name="Takami H."/>
        </authorList>
    </citation>
    <scope>NUCLEOTIDE SEQUENCE</scope>
    <source>
        <strain evidence="1">Expedition CK06-06</strain>
    </source>
</reference>
<protein>
    <submittedName>
        <fullName evidence="1">Uncharacterized protein</fullName>
    </submittedName>
</protein>
<gene>
    <name evidence="1" type="ORF">S01H1_81192</name>
</gene>